<dbReference type="STRING" id="1684307.A0A316U7D0"/>
<feature type="compositionally biased region" description="Polar residues" evidence="7">
    <location>
        <begin position="1334"/>
        <end position="1348"/>
    </location>
</feature>
<dbReference type="InterPro" id="IPR017871">
    <property type="entry name" value="ABC_transporter-like_CS"/>
</dbReference>
<keyword evidence="13" id="KW-1185">Reference proteome</keyword>
<dbReference type="PANTHER" id="PTHR43394:SF15">
    <property type="entry name" value="ALPHA-FACTOR-TRANSPORTING ATPASE"/>
    <property type="match status" value="1"/>
</dbReference>
<dbReference type="InterPro" id="IPR003439">
    <property type="entry name" value="ABC_transporter-like_ATP-bd"/>
</dbReference>
<dbReference type="EMBL" id="KZ819328">
    <property type="protein sequence ID" value="PWN20351.1"/>
    <property type="molecule type" value="Genomic_DNA"/>
</dbReference>
<evidence type="ECO:0000256" key="5">
    <source>
        <dbReference type="ARBA" id="ARBA00022989"/>
    </source>
</evidence>
<dbReference type="RefSeq" id="XP_025347511.1">
    <property type="nucleotide sequence ID" value="XM_025489725.1"/>
</dbReference>
<feature type="transmembrane region" description="Helical" evidence="8">
    <location>
        <begin position="1141"/>
        <end position="1162"/>
    </location>
</feature>
<keyword evidence="3" id="KW-0547">Nucleotide-binding</keyword>
<dbReference type="GO" id="GO:0015421">
    <property type="term" value="F:ABC-type oligopeptide transporter activity"/>
    <property type="evidence" value="ECO:0007669"/>
    <property type="project" value="TreeGrafter"/>
</dbReference>
<accession>A0A316U7D0</accession>
<keyword evidence="9" id="KW-0732">Signal</keyword>
<evidence type="ECO:0000313" key="13">
    <source>
        <dbReference type="Proteomes" id="UP000245942"/>
    </source>
</evidence>
<dbReference type="GO" id="GO:0090374">
    <property type="term" value="P:oligopeptide export from mitochondrion"/>
    <property type="evidence" value="ECO:0007669"/>
    <property type="project" value="TreeGrafter"/>
</dbReference>
<dbReference type="CDD" id="cd18577">
    <property type="entry name" value="ABC_6TM_Pgp_ABCB1_D1_like"/>
    <property type="match status" value="1"/>
</dbReference>
<dbReference type="CDD" id="cd18578">
    <property type="entry name" value="ABC_6TM_Pgp_ABCB1_D2_like"/>
    <property type="match status" value="1"/>
</dbReference>
<dbReference type="Pfam" id="PF00005">
    <property type="entry name" value="ABC_tran"/>
    <property type="match status" value="2"/>
</dbReference>
<sequence>MVLLGLALAGVSGALPAIMTRVLGEAFDAYTSYNPTGLPSSEVPRVQKDNLLASMGNNAWHLAVLGAGTMILSTAMISVWIVIGERVAGRLRSRVYASVSQRKMEWFDLGMGADQDSTEQDEKGETEAGAESEGGIGCGGLMAKFARETDDVRIATGQQAGQLVQYLTTALASLALALATSWSLTFVILASIPIAAGVTIVVEVICGPLLVAERAATSRACGLVERVVTSIATVKAFNGEAKEQARFSKLLLEGYRAYMRVSLWWGIRHGFSNFLMFCMFVQGFWYGSYLVQSGKATSGDVMSVFWAALLTSSHLQMIIQALNIIEKGKVGAAGLERLITLEVEEGDSVALRPLRDKKIGSHSRNRSQSEHFTIGDEQDGHGTKRLSDRSATTYGSDTFSPTGSAFSHMKSSGSKKLGRAVAMRGIRPRGECSGEVNLRGLTFCYPSIKATSPDAPPTLKNIDMFIPAGEPTFIVGGSGSGKSTIAQLLLRLYRPDSGAIELDGQDCRYLDREWCRTNIASVDQHPIVFDLSVHDNVALGLIGRGLSDQQVQQGTHVPIVDREQVISACRIALLHEFIKDLPDGYDTILGARGAALSGGQKQRLAIARARLRDPAILILDEATSALDITSRLLVNEAIKTWRRGKTTIIITHDLSQVDEHDFLYMMKDGEVVENGYRGALMKQHNGHFETLARQQNLQDPFKDAEEERIADAEKSSALSGPLRITIGEVEEEALEESPVSPRMVAAKKLRRMTRRDELASALGLPPGSGQKALITALGLQDYPRASSQSVPSDIGSDDERNDDRFSTVSSVRQYRSPFVYNRSPGLTTDSRGTSPRFPQSAVVSSPLSYQTPRFAHPYSISEASTVSPALTSTRMSDAGSFRSPVALGVQSPSTDSGYGKVSLGGLRALRLPEQHQADVVCEQAPWLEVAGQTAVEMRISRSQARSVNMLSRMSMSHSVSKMIRREWSEVDLVRAMSGPAHDPTNTFTALDMQKGGLASAPDMTTLEPAQTWATLRWAWSSSPCKWTFFFGTVCSVIGGGITPIFSYFLALLLATMAKPNQSALVLRYSLSVLGLAFAEGGFAFLRSYLMERAGEGWILTLRKKCFAKVLDQDKTWFDGRDAAAGVLVNKMIKDAEDARNLIATSVGTLVVVIAMVTIGLTWAMATGWLLTLIGLALVPIFIGATVVQSRAIGKFEARNKVRRETVAKRFYDLVSNIRGIRSMALEPVFAAQFLDAITATERDALRAAPLSGFAFGLGEAITYLAEALIFYVGAVLITKGTYDFQKMVITFNLIIFAITFGSQMMAYLPALTKSIQATADLRKLVELGDETPRSSKQGGSPSSLVVSSEKTGSAQPVIRGAIVFRDVYFSYPTRPDVQVLQGASFEIFPGETVAIVGASGCGKSTVAALLQRLYEPTSGQIFLDGHRLRDIDIKHLRDYTAVVSQHPNLFDMSVAENVAYGLQCDGASDGGKIAVAKRSEIERACALACADEFVRALPRGYDTSMGESASLVSGGQRQRLAIARALLRLLPPAAESTSERQEAGFGGVRAERKIANLLILDEATSALDDANRRLVVQTLLSDTPHLANPSLRSQRCPSSSSSASSATSASMVLPTTILVTHKLDEMRACQRILVFDAGRVVQAGTFAQLSRQREGVFANLASAGEWGA</sequence>
<evidence type="ECO:0000256" key="1">
    <source>
        <dbReference type="ARBA" id="ARBA00004141"/>
    </source>
</evidence>
<feature type="domain" description="ABC transmembrane type-1" evidence="11">
    <location>
        <begin position="3"/>
        <end position="327"/>
    </location>
</feature>
<dbReference type="Pfam" id="PF00664">
    <property type="entry name" value="ABC_membrane"/>
    <property type="match status" value="3"/>
</dbReference>
<feature type="compositionally biased region" description="Basic and acidic residues" evidence="7">
    <location>
        <begin position="378"/>
        <end position="388"/>
    </location>
</feature>
<feature type="transmembrane region" description="Helical" evidence="8">
    <location>
        <begin position="188"/>
        <end position="211"/>
    </location>
</feature>
<dbReference type="PROSITE" id="PS50929">
    <property type="entry name" value="ABC_TM1F"/>
    <property type="match status" value="2"/>
</dbReference>
<dbReference type="GO" id="GO:0016887">
    <property type="term" value="F:ATP hydrolysis activity"/>
    <property type="evidence" value="ECO:0007669"/>
    <property type="project" value="InterPro"/>
</dbReference>
<name>A0A316U7D0_9BASI</name>
<feature type="signal peptide" evidence="9">
    <location>
        <begin position="1"/>
        <end position="24"/>
    </location>
</feature>
<dbReference type="FunFam" id="3.40.50.300:FF:001471">
    <property type="entry name" value="P-loop containing nucleoside triphosphate hydrolase protein"/>
    <property type="match status" value="1"/>
</dbReference>
<feature type="transmembrane region" description="Helical" evidence="8">
    <location>
        <begin position="59"/>
        <end position="83"/>
    </location>
</feature>
<dbReference type="OrthoDB" id="6500128at2759"/>
<feature type="region of interest" description="Disordered" evidence="7">
    <location>
        <begin position="784"/>
        <end position="839"/>
    </location>
</feature>
<dbReference type="PANTHER" id="PTHR43394">
    <property type="entry name" value="ATP-DEPENDENT PERMEASE MDL1, MITOCHONDRIAL"/>
    <property type="match status" value="1"/>
</dbReference>
<dbReference type="Gene3D" id="3.40.50.300">
    <property type="entry name" value="P-loop containing nucleotide triphosphate hydrolases"/>
    <property type="match status" value="2"/>
</dbReference>
<keyword evidence="4" id="KW-0067">ATP-binding</keyword>
<feature type="region of interest" description="Disordered" evidence="7">
    <location>
        <begin position="113"/>
        <end position="134"/>
    </location>
</feature>
<dbReference type="GO" id="GO:0005743">
    <property type="term" value="C:mitochondrial inner membrane"/>
    <property type="evidence" value="ECO:0007669"/>
    <property type="project" value="TreeGrafter"/>
</dbReference>
<feature type="region of interest" description="Disordered" evidence="7">
    <location>
        <begin position="1586"/>
        <end position="1607"/>
    </location>
</feature>
<evidence type="ECO:0000256" key="6">
    <source>
        <dbReference type="ARBA" id="ARBA00023136"/>
    </source>
</evidence>
<dbReference type="SUPFAM" id="SSF90123">
    <property type="entry name" value="ABC transporter transmembrane region"/>
    <property type="match status" value="2"/>
</dbReference>
<feature type="domain" description="ABC transporter" evidence="10">
    <location>
        <begin position="1362"/>
        <end position="1662"/>
    </location>
</feature>
<feature type="region of interest" description="Disordered" evidence="7">
    <location>
        <begin position="359"/>
        <end position="411"/>
    </location>
</feature>
<dbReference type="PROSITE" id="PS00211">
    <property type="entry name" value="ABC_TRANSPORTER_1"/>
    <property type="match status" value="1"/>
</dbReference>
<dbReference type="GeneID" id="37011459"/>
<evidence type="ECO:0000256" key="2">
    <source>
        <dbReference type="ARBA" id="ARBA00022692"/>
    </source>
</evidence>
<organism evidence="12 13">
    <name type="scientific">Pseudomicrostroma glucosiphilum</name>
    <dbReference type="NCBI Taxonomy" id="1684307"/>
    <lineage>
        <taxon>Eukaryota</taxon>
        <taxon>Fungi</taxon>
        <taxon>Dikarya</taxon>
        <taxon>Basidiomycota</taxon>
        <taxon>Ustilaginomycotina</taxon>
        <taxon>Exobasidiomycetes</taxon>
        <taxon>Microstromatales</taxon>
        <taxon>Microstromatales incertae sedis</taxon>
        <taxon>Pseudomicrostroma</taxon>
    </lineage>
</organism>
<feature type="compositionally biased region" description="Polar residues" evidence="7">
    <location>
        <begin position="824"/>
        <end position="839"/>
    </location>
</feature>
<dbReference type="SUPFAM" id="SSF52540">
    <property type="entry name" value="P-loop containing nucleoside triphosphate hydrolases"/>
    <property type="match status" value="3"/>
</dbReference>
<protein>
    <recommendedName>
        <fullName evidence="14">P-loop containing nucleoside triphosphate hydrolase protein</fullName>
    </recommendedName>
</protein>
<feature type="transmembrane region" description="Helical" evidence="8">
    <location>
        <begin position="1168"/>
        <end position="1193"/>
    </location>
</feature>
<feature type="transmembrane region" description="Helical" evidence="8">
    <location>
        <begin position="265"/>
        <end position="285"/>
    </location>
</feature>
<dbReference type="InterPro" id="IPR039421">
    <property type="entry name" value="Type_1_exporter"/>
</dbReference>
<evidence type="ECO:0000256" key="4">
    <source>
        <dbReference type="ARBA" id="ARBA00022840"/>
    </source>
</evidence>
<feature type="compositionally biased region" description="Polar residues" evidence="7">
    <location>
        <begin position="389"/>
        <end position="411"/>
    </location>
</feature>
<feature type="transmembrane region" description="Helical" evidence="8">
    <location>
        <begin position="1252"/>
        <end position="1277"/>
    </location>
</feature>
<dbReference type="InterPro" id="IPR027417">
    <property type="entry name" value="P-loop_NTPase"/>
</dbReference>
<keyword evidence="2 8" id="KW-0812">Transmembrane</keyword>
<feature type="domain" description="ABC transporter" evidence="10">
    <location>
        <begin position="436"/>
        <end position="693"/>
    </location>
</feature>
<feature type="compositionally biased region" description="Low complexity" evidence="7">
    <location>
        <begin position="1598"/>
        <end position="1607"/>
    </location>
</feature>
<feature type="transmembrane region" description="Helical" evidence="8">
    <location>
        <begin position="1065"/>
        <end position="1085"/>
    </location>
</feature>
<dbReference type="SMART" id="SM00382">
    <property type="entry name" value="AAA"/>
    <property type="match status" value="2"/>
</dbReference>
<proteinExistence type="predicted"/>
<evidence type="ECO:0000259" key="10">
    <source>
        <dbReference type="PROSITE" id="PS50893"/>
    </source>
</evidence>
<keyword evidence="6 8" id="KW-0472">Membrane</keyword>
<evidence type="ECO:0000256" key="3">
    <source>
        <dbReference type="ARBA" id="ARBA00022741"/>
    </source>
</evidence>
<feature type="transmembrane region" description="Helical" evidence="8">
    <location>
        <begin position="1026"/>
        <end position="1053"/>
    </location>
</feature>
<evidence type="ECO:0000256" key="7">
    <source>
        <dbReference type="SAM" id="MobiDB-lite"/>
    </source>
</evidence>
<dbReference type="PROSITE" id="PS50893">
    <property type="entry name" value="ABC_TRANSPORTER_2"/>
    <property type="match status" value="2"/>
</dbReference>
<dbReference type="InterPro" id="IPR003593">
    <property type="entry name" value="AAA+_ATPase"/>
</dbReference>
<evidence type="ECO:0000313" key="12">
    <source>
        <dbReference type="EMBL" id="PWN20351.1"/>
    </source>
</evidence>
<gene>
    <name evidence="12" type="ORF">BCV69DRAFT_206762</name>
</gene>
<evidence type="ECO:0000259" key="11">
    <source>
        <dbReference type="PROSITE" id="PS50929"/>
    </source>
</evidence>
<reference evidence="12 13" key="1">
    <citation type="journal article" date="2018" name="Mol. Biol. Evol.">
        <title>Broad Genomic Sampling Reveals a Smut Pathogenic Ancestry of the Fungal Clade Ustilaginomycotina.</title>
        <authorList>
            <person name="Kijpornyongpan T."/>
            <person name="Mondo S.J."/>
            <person name="Barry K."/>
            <person name="Sandor L."/>
            <person name="Lee J."/>
            <person name="Lipzen A."/>
            <person name="Pangilinan J."/>
            <person name="LaButti K."/>
            <person name="Hainaut M."/>
            <person name="Henrissat B."/>
            <person name="Grigoriev I.V."/>
            <person name="Spatafora J.W."/>
            <person name="Aime M.C."/>
        </authorList>
    </citation>
    <scope>NUCLEOTIDE SEQUENCE [LARGE SCALE GENOMIC DNA]</scope>
    <source>
        <strain evidence="12 13">MCA 4718</strain>
    </source>
</reference>
<feature type="transmembrane region" description="Helical" evidence="8">
    <location>
        <begin position="163"/>
        <end position="182"/>
    </location>
</feature>
<evidence type="ECO:0008006" key="14">
    <source>
        <dbReference type="Google" id="ProtNLM"/>
    </source>
</evidence>
<dbReference type="GO" id="GO:0005524">
    <property type="term" value="F:ATP binding"/>
    <property type="evidence" value="ECO:0007669"/>
    <property type="project" value="UniProtKB-KW"/>
</dbReference>
<dbReference type="InterPro" id="IPR011527">
    <property type="entry name" value="ABC1_TM_dom"/>
</dbReference>
<dbReference type="Gene3D" id="1.20.1560.10">
    <property type="entry name" value="ABC transporter type 1, transmembrane domain"/>
    <property type="match status" value="2"/>
</dbReference>
<dbReference type="Proteomes" id="UP000245942">
    <property type="component" value="Unassembled WGS sequence"/>
</dbReference>
<feature type="region of interest" description="Disordered" evidence="7">
    <location>
        <begin position="1329"/>
        <end position="1348"/>
    </location>
</feature>
<feature type="domain" description="ABC transmembrane type-1" evidence="11">
    <location>
        <begin position="1029"/>
        <end position="1313"/>
    </location>
</feature>
<evidence type="ECO:0000256" key="9">
    <source>
        <dbReference type="SAM" id="SignalP"/>
    </source>
</evidence>
<dbReference type="InterPro" id="IPR036640">
    <property type="entry name" value="ABC1_TM_sf"/>
</dbReference>
<comment type="subcellular location">
    <subcellularLocation>
        <location evidence="1">Membrane</location>
        <topology evidence="1">Multi-pass membrane protein</topology>
    </subcellularLocation>
</comment>
<feature type="chain" id="PRO_5016305141" description="P-loop containing nucleoside triphosphate hydrolase protein" evidence="9">
    <location>
        <begin position="25"/>
        <end position="1668"/>
    </location>
</feature>
<feature type="transmembrane region" description="Helical" evidence="8">
    <location>
        <begin position="1289"/>
        <end position="1308"/>
    </location>
</feature>
<evidence type="ECO:0000256" key="8">
    <source>
        <dbReference type="SAM" id="Phobius"/>
    </source>
</evidence>
<keyword evidence="5 8" id="KW-1133">Transmembrane helix</keyword>